<name>A0A820I8B5_9BILA</name>
<evidence type="ECO:0000313" key="1">
    <source>
        <dbReference type="EMBL" id="CAF4306009.1"/>
    </source>
</evidence>
<dbReference type="EMBL" id="CAJOAY010016946">
    <property type="protein sequence ID" value="CAF4306009.1"/>
    <property type="molecule type" value="Genomic_DNA"/>
</dbReference>
<reference evidence="1" key="1">
    <citation type="submission" date="2021-02" db="EMBL/GenBank/DDBJ databases">
        <authorList>
            <person name="Nowell W R."/>
        </authorList>
    </citation>
    <scope>NUCLEOTIDE SEQUENCE</scope>
</reference>
<proteinExistence type="predicted"/>
<gene>
    <name evidence="1" type="ORF">OKA104_LOCUS46459</name>
</gene>
<feature type="non-terminal residue" evidence="1">
    <location>
        <position position="1"/>
    </location>
</feature>
<comment type="caution">
    <text evidence="1">The sequence shown here is derived from an EMBL/GenBank/DDBJ whole genome shotgun (WGS) entry which is preliminary data.</text>
</comment>
<dbReference type="AlphaFoldDB" id="A0A820I8B5"/>
<sequence>IYVAREYATLMALQSKVMTLDALRSLAVNVTRREVFT</sequence>
<organism evidence="1 2">
    <name type="scientific">Adineta steineri</name>
    <dbReference type="NCBI Taxonomy" id="433720"/>
    <lineage>
        <taxon>Eukaryota</taxon>
        <taxon>Metazoa</taxon>
        <taxon>Spiralia</taxon>
        <taxon>Gnathifera</taxon>
        <taxon>Rotifera</taxon>
        <taxon>Eurotatoria</taxon>
        <taxon>Bdelloidea</taxon>
        <taxon>Adinetida</taxon>
        <taxon>Adinetidae</taxon>
        <taxon>Adineta</taxon>
    </lineage>
</organism>
<accession>A0A820I8B5</accession>
<evidence type="ECO:0000313" key="2">
    <source>
        <dbReference type="Proteomes" id="UP000663881"/>
    </source>
</evidence>
<protein>
    <submittedName>
        <fullName evidence="1">Uncharacterized protein</fullName>
    </submittedName>
</protein>
<dbReference type="Proteomes" id="UP000663881">
    <property type="component" value="Unassembled WGS sequence"/>
</dbReference>